<comment type="catalytic activity">
    <reaction evidence="2">
        <text>N(6)-D-ribulosyl-L-lysyl-[protein] + ATP = N(6)-(3-O-phospho-D-ribulosyl)-L-lysyl-[protein] + ADP + H(+)</text>
        <dbReference type="Rhea" id="RHEA:48432"/>
        <dbReference type="Rhea" id="RHEA-COMP:12103"/>
        <dbReference type="Rhea" id="RHEA-COMP:12104"/>
        <dbReference type="ChEBI" id="CHEBI:15378"/>
        <dbReference type="ChEBI" id="CHEBI:30616"/>
        <dbReference type="ChEBI" id="CHEBI:90418"/>
        <dbReference type="ChEBI" id="CHEBI:90420"/>
        <dbReference type="ChEBI" id="CHEBI:456216"/>
        <dbReference type="EC" id="2.7.1.172"/>
    </reaction>
    <physiologicalReaction direction="left-to-right" evidence="2">
        <dbReference type="Rhea" id="RHEA:48433"/>
    </physiologicalReaction>
</comment>
<organism evidence="4 5">
    <name type="scientific">Triangularia verruculosa</name>
    <dbReference type="NCBI Taxonomy" id="2587418"/>
    <lineage>
        <taxon>Eukaryota</taxon>
        <taxon>Fungi</taxon>
        <taxon>Dikarya</taxon>
        <taxon>Ascomycota</taxon>
        <taxon>Pezizomycotina</taxon>
        <taxon>Sordariomycetes</taxon>
        <taxon>Sordariomycetidae</taxon>
        <taxon>Sordariales</taxon>
        <taxon>Podosporaceae</taxon>
        <taxon>Triangularia</taxon>
    </lineage>
</organism>
<sequence length="365" mass="40630">MADAAEIERHVGTEAPTGPVPKPELGQHFALDAAAQQEIERVLPVKGSKLIETRHYGRSLWGQTGKLTAQLPDGSDRHYFFKTASESSVGRTAQKMITAEIAGLDAIRAVSPSFAPEAHGWGAYRDQVTSSTTYFLVTSFCDIGLQPPAPHTFAAQLANLHKSSVSPTGKFGLDEAPCHATIWYTVITWQSSWTTLFRDILAYTIHLSQQQHEGHDSYAEFQKLSDLVLDEVVPRLLGPLEGKIKPCLIHGDLWDENTATDTATGEPFVFNPMAFYAHNEYEIGNWRAARHRLSGKEYVDAYKECFPPDEPAEEWDDRNLLYSLRFDSAAAVLIPGSNLREIVRDNMKALCNKYCHLDKVRAILG</sequence>
<dbReference type="GO" id="GO:0016301">
    <property type="term" value="F:kinase activity"/>
    <property type="evidence" value="ECO:0007669"/>
    <property type="project" value="UniProtKB-KW"/>
</dbReference>
<dbReference type="Proteomes" id="UP001303160">
    <property type="component" value="Unassembled WGS sequence"/>
</dbReference>
<evidence type="ECO:0000256" key="1">
    <source>
        <dbReference type="ARBA" id="ARBA00011961"/>
    </source>
</evidence>
<dbReference type="InterPro" id="IPR016477">
    <property type="entry name" value="Fructo-/Ketosamine-3-kinase"/>
</dbReference>
<evidence type="ECO:0000313" key="4">
    <source>
        <dbReference type="EMBL" id="KAK4203160.1"/>
    </source>
</evidence>
<gene>
    <name evidence="4" type="ORF">QBC40DRAFT_29172</name>
</gene>
<evidence type="ECO:0000256" key="3">
    <source>
        <dbReference type="SAM" id="MobiDB-lite"/>
    </source>
</evidence>
<keyword evidence="5" id="KW-1185">Reference proteome</keyword>
<dbReference type="PANTHER" id="PTHR12149">
    <property type="entry name" value="FRUCTOSAMINE 3 KINASE-RELATED PROTEIN"/>
    <property type="match status" value="1"/>
</dbReference>
<dbReference type="SUPFAM" id="SSF56112">
    <property type="entry name" value="Protein kinase-like (PK-like)"/>
    <property type="match status" value="1"/>
</dbReference>
<comment type="caution">
    <text evidence="4">The sequence shown here is derived from an EMBL/GenBank/DDBJ whole genome shotgun (WGS) entry which is preliminary data.</text>
</comment>
<proteinExistence type="predicted"/>
<dbReference type="AlphaFoldDB" id="A0AAN6XMK9"/>
<dbReference type="InterPro" id="IPR011009">
    <property type="entry name" value="Kinase-like_dom_sf"/>
</dbReference>
<dbReference type="EC" id="2.7.1.172" evidence="1"/>
<reference evidence="4" key="1">
    <citation type="journal article" date="2023" name="Mol. Phylogenet. Evol.">
        <title>Genome-scale phylogeny and comparative genomics of the fungal order Sordariales.</title>
        <authorList>
            <person name="Hensen N."/>
            <person name="Bonometti L."/>
            <person name="Westerberg I."/>
            <person name="Brannstrom I.O."/>
            <person name="Guillou S."/>
            <person name="Cros-Aarteil S."/>
            <person name="Calhoun S."/>
            <person name="Haridas S."/>
            <person name="Kuo A."/>
            <person name="Mondo S."/>
            <person name="Pangilinan J."/>
            <person name="Riley R."/>
            <person name="LaButti K."/>
            <person name="Andreopoulos B."/>
            <person name="Lipzen A."/>
            <person name="Chen C."/>
            <person name="Yan M."/>
            <person name="Daum C."/>
            <person name="Ng V."/>
            <person name="Clum A."/>
            <person name="Steindorff A."/>
            <person name="Ohm R.A."/>
            <person name="Martin F."/>
            <person name="Silar P."/>
            <person name="Natvig D.O."/>
            <person name="Lalanne C."/>
            <person name="Gautier V."/>
            <person name="Ament-Velasquez S.L."/>
            <person name="Kruys A."/>
            <person name="Hutchinson M.I."/>
            <person name="Powell A.J."/>
            <person name="Barry K."/>
            <person name="Miller A.N."/>
            <person name="Grigoriev I.V."/>
            <person name="Debuchy R."/>
            <person name="Gladieux P."/>
            <person name="Hiltunen Thoren M."/>
            <person name="Johannesson H."/>
        </authorList>
    </citation>
    <scope>NUCLEOTIDE SEQUENCE</scope>
    <source>
        <strain evidence="4">CBS 315.58</strain>
    </source>
</reference>
<dbReference type="Pfam" id="PF03881">
    <property type="entry name" value="Fructosamin_kin"/>
    <property type="match status" value="1"/>
</dbReference>
<keyword evidence="4" id="KW-0418">Kinase</keyword>
<protein>
    <recommendedName>
        <fullName evidence="1">protein-ribulosamine 3-kinase</fullName>
        <ecNumber evidence="1">2.7.1.172</ecNumber>
    </recommendedName>
</protein>
<feature type="region of interest" description="Disordered" evidence="3">
    <location>
        <begin position="1"/>
        <end position="25"/>
    </location>
</feature>
<reference evidence="4" key="2">
    <citation type="submission" date="2023-05" db="EMBL/GenBank/DDBJ databases">
        <authorList>
            <consortium name="Lawrence Berkeley National Laboratory"/>
            <person name="Steindorff A."/>
            <person name="Hensen N."/>
            <person name="Bonometti L."/>
            <person name="Westerberg I."/>
            <person name="Brannstrom I.O."/>
            <person name="Guillou S."/>
            <person name="Cros-Aarteil S."/>
            <person name="Calhoun S."/>
            <person name="Haridas S."/>
            <person name="Kuo A."/>
            <person name="Mondo S."/>
            <person name="Pangilinan J."/>
            <person name="Riley R."/>
            <person name="Labutti K."/>
            <person name="Andreopoulos B."/>
            <person name="Lipzen A."/>
            <person name="Chen C."/>
            <person name="Yanf M."/>
            <person name="Daum C."/>
            <person name="Ng V."/>
            <person name="Clum A."/>
            <person name="Ohm R."/>
            <person name="Martin F."/>
            <person name="Silar P."/>
            <person name="Natvig D."/>
            <person name="Lalanne C."/>
            <person name="Gautier V."/>
            <person name="Ament-Velasquez S.L."/>
            <person name="Kruys A."/>
            <person name="Hutchinson M.I."/>
            <person name="Powell A.J."/>
            <person name="Barry K."/>
            <person name="Miller A.N."/>
            <person name="Grigoriev I.V."/>
            <person name="Debuchy R."/>
            <person name="Gladieux P."/>
            <person name="Thoren M.H."/>
            <person name="Johannesson H."/>
        </authorList>
    </citation>
    <scope>NUCLEOTIDE SEQUENCE</scope>
    <source>
        <strain evidence="4">CBS 315.58</strain>
    </source>
</reference>
<keyword evidence="4" id="KW-0808">Transferase</keyword>
<dbReference type="Gene3D" id="3.90.1200.10">
    <property type="match status" value="1"/>
</dbReference>
<accession>A0AAN6XMK9</accession>
<dbReference type="PANTHER" id="PTHR12149:SF8">
    <property type="entry name" value="PROTEIN-RIBULOSAMINE 3-KINASE"/>
    <property type="match status" value="1"/>
</dbReference>
<dbReference type="EMBL" id="MU863891">
    <property type="protein sequence ID" value="KAK4203160.1"/>
    <property type="molecule type" value="Genomic_DNA"/>
</dbReference>
<feature type="compositionally biased region" description="Basic and acidic residues" evidence="3">
    <location>
        <begin position="1"/>
        <end position="12"/>
    </location>
</feature>
<evidence type="ECO:0000313" key="5">
    <source>
        <dbReference type="Proteomes" id="UP001303160"/>
    </source>
</evidence>
<evidence type="ECO:0000256" key="2">
    <source>
        <dbReference type="ARBA" id="ARBA00048655"/>
    </source>
</evidence>
<dbReference type="GO" id="GO:0102193">
    <property type="term" value="F:protein-ribulosamine 3-kinase activity"/>
    <property type="evidence" value="ECO:0007669"/>
    <property type="project" value="UniProtKB-EC"/>
</dbReference>
<name>A0AAN6XMK9_9PEZI</name>